<dbReference type="PANTHER" id="PTHR45453">
    <property type="entry name" value="PHOSPHATE REGULON SENSOR PROTEIN PHOR"/>
    <property type="match status" value="1"/>
</dbReference>
<feature type="domain" description="Histidine kinase" evidence="10">
    <location>
        <begin position="1"/>
        <end position="75"/>
    </location>
</feature>
<keyword evidence="4" id="KW-0597">Phosphoprotein</keyword>
<dbReference type="InterPro" id="IPR004358">
    <property type="entry name" value="Sig_transdc_His_kin-like_C"/>
</dbReference>
<dbReference type="EMBL" id="CP012502">
    <property type="protein sequence ID" value="AOM83974.1"/>
    <property type="molecule type" value="Genomic_DNA"/>
</dbReference>
<evidence type="ECO:0000256" key="6">
    <source>
        <dbReference type="ARBA" id="ARBA00022741"/>
    </source>
</evidence>
<keyword evidence="5 11" id="KW-0808">Transferase</keyword>
<comment type="subcellular location">
    <subcellularLocation>
        <location evidence="2">Membrane</location>
    </subcellularLocation>
</comment>
<keyword evidence="6" id="KW-0547">Nucleotide-binding</keyword>
<evidence type="ECO:0000313" key="11">
    <source>
        <dbReference type="EMBL" id="AOM83974.1"/>
    </source>
</evidence>
<dbReference type="InterPro" id="IPR036890">
    <property type="entry name" value="HATPase_C_sf"/>
</dbReference>
<dbReference type="STRING" id="632773.BBEV_2636"/>
<reference evidence="11 12" key="1">
    <citation type="submission" date="2015-08" db="EMBL/GenBank/DDBJ databases">
        <title>The complete genome sequence of Bacillus beveridgei MLTeJB.</title>
        <authorList>
            <person name="Hanson T.E."/>
            <person name="Mesa C."/>
            <person name="Basesman S.M."/>
            <person name="Oremland R.S."/>
        </authorList>
    </citation>
    <scope>NUCLEOTIDE SEQUENCE [LARGE SCALE GENOMIC DNA]</scope>
    <source>
        <strain evidence="11 12">MLTeJB</strain>
    </source>
</reference>
<keyword evidence="9" id="KW-0902">Two-component regulatory system</keyword>
<dbReference type="PRINTS" id="PR00344">
    <property type="entry name" value="BCTRLSENSOR"/>
</dbReference>
<evidence type="ECO:0000256" key="9">
    <source>
        <dbReference type="ARBA" id="ARBA00023012"/>
    </source>
</evidence>
<evidence type="ECO:0000256" key="7">
    <source>
        <dbReference type="ARBA" id="ARBA00022777"/>
    </source>
</evidence>
<gene>
    <name evidence="11" type="primary">yycG-3</name>
    <name evidence="11" type="ORF">BBEV_2636</name>
</gene>
<name>A0A1D7QY93_9BACI</name>
<evidence type="ECO:0000256" key="4">
    <source>
        <dbReference type="ARBA" id="ARBA00022553"/>
    </source>
</evidence>
<sequence>MLAVIDEGIGIAEKDLDTVFDRFYRVDEARVRKNGGSGLGLAIAKQIVRNHQGEIQVKSQVNEGSVFTVTIPMQKAGEVN</sequence>
<dbReference type="SUPFAM" id="SSF55874">
    <property type="entry name" value="ATPase domain of HSP90 chaperone/DNA topoisomerase II/histidine kinase"/>
    <property type="match status" value="1"/>
</dbReference>
<dbReference type="Pfam" id="PF02518">
    <property type="entry name" value="HATPase_c"/>
    <property type="match status" value="1"/>
</dbReference>
<evidence type="ECO:0000256" key="3">
    <source>
        <dbReference type="ARBA" id="ARBA00012438"/>
    </source>
</evidence>
<dbReference type="Proteomes" id="UP000094463">
    <property type="component" value="Chromosome"/>
</dbReference>
<protein>
    <recommendedName>
        <fullName evidence="3">histidine kinase</fullName>
        <ecNumber evidence="3">2.7.13.3</ecNumber>
    </recommendedName>
</protein>
<dbReference type="InterPro" id="IPR050351">
    <property type="entry name" value="BphY/WalK/GraS-like"/>
</dbReference>
<evidence type="ECO:0000256" key="2">
    <source>
        <dbReference type="ARBA" id="ARBA00004370"/>
    </source>
</evidence>
<dbReference type="AlphaFoldDB" id="A0A1D7QY93"/>
<dbReference type="RefSeq" id="WP_069365897.1">
    <property type="nucleotide sequence ID" value="NZ_CP012502.1"/>
</dbReference>
<accession>A0A1D7QY93</accession>
<dbReference type="Gene3D" id="3.30.565.10">
    <property type="entry name" value="Histidine kinase-like ATPase, C-terminal domain"/>
    <property type="match status" value="1"/>
</dbReference>
<dbReference type="SMART" id="SM00387">
    <property type="entry name" value="HATPase_c"/>
    <property type="match status" value="1"/>
</dbReference>
<keyword evidence="7 11" id="KW-0418">Kinase</keyword>
<evidence type="ECO:0000256" key="1">
    <source>
        <dbReference type="ARBA" id="ARBA00000085"/>
    </source>
</evidence>
<comment type="catalytic activity">
    <reaction evidence="1">
        <text>ATP + protein L-histidine = ADP + protein N-phospho-L-histidine.</text>
        <dbReference type="EC" id="2.7.13.3"/>
    </reaction>
</comment>
<dbReference type="GO" id="GO:0005524">
    <property type="term" value="F:ATP binding"/>
    <property type="evidence" value="ECO:0007669"/>
    <property type="project" value="UniProtKB-KW"/>
</dbReference>
<dbReference type="PROSITE" id="PS50109">
    <property type="entry name" value="HIS_KIN"/>
    <property type="match status" value="1"/>
</dbReference>
<dbReference type="InterPro" id="IPR003594">
    <property type="entry name" value="HATPase_dom"/>
</dbReference>
<keyword evidence="12" id="KW-1185">Reference proteome</keyword>
<keyword evidence="8" id="KW-0067">ATP-binding</keyword>
<dbReference type="GO" id="GO:0005886">
    <property type="term" value="C:plasma membrane"/>
    <property type="evidence" value="ECO:0007669"/>
    <property type="project" value="TreeGrafter"/>
</dbReference>
<dbReference type="KEGG" id="bbev:BBEV_2636"/>
<dbReference type="GO" id="GO:0000155">
    <property type="term" value="F:phosphorelay sensor kinase activity"/>
    <property type="evidence" value="ECO:0007669"/>
    <property type="project" value="TreeGrafter"/>
</dbReference>
<dbReference type="InterPro" id="IPR005467">
    <property type="entry name" value="His_kinase_dom"/>
</dbReference>
<evidence type="ECO:0000313" key="12">
    <source>
        <dbReference type="Proteomes" id="UP000094463"/>
    </source>
</evidence>
<dbReference type="PANTHER" id="PTHR45453:SF1">
    <property type="entry name" value="PHOSPHATE REGULON SENSOR PROTEIN PHOR"/>
    <property type="match status" value="1"/>
</dbReference>
<evidence type="ECO:0000256" key="8">
    <source>
        <dbReference type="ARBA" id="ARBA00022840"/>
    </source>
</evidence>
<evidence type="ECO:0000256" key="5">
    <source>
        <dbReference type="ARBA" id="ARBA00022679"/>
    </source>
</evidence>
<evidence type="ECO:0000259" key="10">
    <source>
        <dbReference type="PROSITE" id="PS50109"/>
    </source>
</evidence>
<dbReference type="GO" id="GO:0004721">
    <property type="term" value="F:phosphoprotein phosphatase activity"/>
    <property type="evidence" value="ECO:0007669"/>
    <property type="project" value="TreeGrafter"/>
</dbReference>
<dbReference type="GO" id="GO:0016036">
    <property type="term" value="P:cellular response to phosphate starvation"/>
    <property type="evidence" value="ECO:0007669"/>
    <property type="project" value="TreeGrafter"/>
</dbReference>
<proteinExistence type="predicted"/>
<organism evidence="11 12">
    <name type="scientific">Salisediminibacterium beveridgei</name>
    <dbReference type="NCBI Taxonomy" id="632773"/>
    <lineage>
        <taxon>Bacteria</taxon>
        <taxon>Bacillati</taxon>
        <taxon>Bacillota</taxon>
        <taxon>Bacilli</taxon>
        <taxon>Bacillales</taxon>
        <taxon>Bacillaceae</taxon>
        <taxon>Salisediminibacterium</taxon>
    </lineage>
</organism>
<dbReference type="EC" id="2.7.13.3" evidence="3"/>